<accession>A0A8S5TF77</accession>
<evidence type="ECO:0000259" key="1">
    <source>
        <dbReference type="Pfam" id="PF13004"/>
    </source>
</evidence>
<dbReference type="Gene3D" id="2.60.40.10">
    <property type="entry name" value="Immunoglobulins"/>
    <property type="match status" value="1"/>
</dbReference>
<dbReference type="EMBL" id="BK032811">
    <property type="protein sequence ID" value="DAF61410.1"/>
    <property type="molecule type" value="Genomic_DNA"/>
</dbReference>
<dbReference type="InterPro" id="IPR013783">
    <property type="entry name" value="Ig-like_fold"/>
</dbReference>
<name>A0A8S5TF77_9CAUD</name>
<feature type="domain" description="BACON" evidence="1">
    <location>
        <begin position="4"/>
        <end position="53"/>
    </location>
</feature>
<sequence length="211" mass="23890">MEKNFLNITPESGNGNQEVTVNAKANISLEDREEMLRIRSSTGKEASVRIIQEGIPFISSVRLRYQNVVPRISTKKVYINISSQYNTGNMPGIPTTTAQIANVTTDIRFGFYFSLLIRKSVLDEILPIDPSKGERIVFCNNTDLNGDGKDCITPYVREEINIEGTQFYWIDAGSMDPIMQGNHETTIGLGYFFEGVELIQLHKERFHIYLS</sequence>
<proteinExistence type="predicted"/>
<dbReference type="InterPro" id="IPR024361">
    <property type="entry name" value="BACON"/>
</dbReference>
<organism evidence="2">
    <name type="scientific">Myoviridae sp. ct3pM2</name>
    <dbReference type="NCBI Taxonomy" id="2827658"/>
    <lineage>
        <taxon>Viruses</taxon>
        <taxon>Duplodnaviria</taxon>
        <taxon>Heunggongvirae</taxon>
        <taxon>Uroviricota</taxon>
        <taxon>Caudoviricetes</taxon>
    </lineage>
</organism>
<reference evidence="2" key="1">
    <citation type="journal article" date="2021" name="Proc. Natl. Acad. Sci. U.S.A.">
        <title>A Catalog of Tens of Thousands of Viruses from Human Metagenomes Reveals Hidden Associations with Chronic Diseases.</title>
        <authorList>
            <person name="Tisza M.J."/>
            <person name="Buck C.B."/>
        </authorList>
    </citation>
    <scope>NUCLEOTIDE SEQUENCE</scope>
    <source>
        <strain evidence="2">Ct3pM2</strain>
    </source>
</reference>
<evidence type="ECO:0000313" key="2">
    <source>
        <dbReference type="EMBL" id="DAF61410.1"/>
    </source>
</evidence>
<dbReference type="Pfam" id="PF13004">
    <property type="entry name" value="BACON"/>
    <property type="match status" value="1"/>
</dbReference>
<protein>
    <recommendedName>
        <fullName evidence="1">BACON domain-containing protein</fullName>
    </recommendedName>
</protein>